<dbReference type="Gene3D" id="1.10.357.140">
    <property type="entry name" value="UbiA prenyltransferase"/>
    <property type="match status" value="1"/>
</dbReference>
<keyword evidence="8" id="KW-1185">Reference proteome</keyword>
<accession>A0A2S8SP24</accession>
<sequence length="307" mass="33511">MTIKDISRAIRTRQWAKNALLFGGFLFAGGLRAPKATLWFQLELVLLAFGCFCALSGAAYLINDWQDLERDRHHPTKKNRPLASGRISLRGAAFLFVILVGIALGAAAFLLVLQPLARGFAFAAASYFALTLAYSLYLKHEVIIDVLSVAAGFVVRVVAGCLALPVQISPWILFCTFNLALFVALCKRRAELLELENSAQTRRVLQGYTPAMLDTFIAIAAGLTIISYSLYTFDAPNSLALGGSFGGAPRLMTSIPFVVYGVFRYLLIAHSSPVGGEPEQMLRDKPLMTSVLLWGVWVALLTILPSH</sequence>
<proteinExistence type="predicted"/>
<feature type="transmembrane region" description="Helical" evidence="6">
    <location>
        <begin position="171"/>
        <end position="190"/>
    </location>
</feature>
<evidence type="ECO:0000256" key="4">
    <source>
        <dbReference type="ARBA" id="ARBA00022989"/>
    </source>
</evidence>
<comment type="caution">
    <text evidence="7">The sequence shown here is derived from an EMBL/GenBank/DDBJ whole genome shotgun (WGS) entry which is preliminary data.</text>
</comment>
<feature type="transmembrane region" description="Helical" evidence="6">
    <location>
        <begin position="144"/>
        <end position="165"/>
    </location>
</feature>
<name>A0A2S8SP24_9BACT</name>
<dbReference type="InterPro" id="IPR044878">
    <property type="entry name" value="UbiA_sf"/>
</dbReference>
<dbReference type="InterPro" id="IPR050475">
    <property type="entry name" value="Prenyltransferase_related"/>
</dbReference>
<evidence type="ECO:0000256" key="5">
    <source>
        <dbReference type="ARBA" id="ARBA00023136"/>
    </source>
</evidence>
<feature type="transmembrane region" description="Helical" evidence="6">
    <location>
        <begin position="251"/>
        <end position="267"/>
    </location>
</feature>
<dbReference type="Proteomes" id="UP000237684">
    <property type="component" value="Unassembled WGS sequence"/>
</dbReference>
<feature type="transmembrane region" description="Helical" evidence="6">
    <location>
        <begin position="42"/>
        <end position="62"/>
    </location>
</feature>
<comment type="subcellular location">
    <subcellularLocation>
        <location evidence="1">Membrane</location>
        <topology evidence="1">Multi-pass membrane protein</topology>
    </subcellularLocation>
</comment>
<feature type="transmembrane region" description="Helical" evidence="6">
    <location>
        <begin position="119"/>
        <end position="137"/>
    </location>
</feature>
<evidence type="ECO:0000313" key="7">
    <source>
        <dbReference type="EMBL" id="PQV62541.1"/>
    </source>
</evidence>
<dbReference type="CDD" id="cd13963">
    <property type="entry name" value="PT_UbiA_2"/>
    <property type="match status" value="1"/>
</dbReference>
<dbReference type="GO" id="GO:0016765">
    <property type="term" value="F:transferase activity, transferring alkyl or aryl (other than methyl) groups"/>
    <property type="evidence" value="ECO:0007669"/>
    <property type="project" value="InterPro"/>
</dbReference>
<keyword evidence="7" id="KW-0808">Transferase</keyword>
<dbReference type="PANTHER" id="PTHR42723">
    <property type="entry name" value="CHLOROPHYLL SYNTHASE"/>
    <property type="match status" value="1"/>
</dbReference>
<protein>
    <submittedName>
        <fullName evidence="7">UbiA prenyltransferase family protein</fullName>
    </submittedName>
</protein>
<dbReference type="OrthoDB" id="9803632at2"/>
<feature type="transmembrane region" description="Helical" evidence="6">
    <location>
        <begin position="87"/>
        <end position="113"/>
    </location>
</feature>
<dbReference type="EMBL" id="NIGF01000029">
    <property type="protein sequence ID" value="PQV62541.1"/>
    <property type="molecule type" value="Genomic_DNA"/>
</dbReference>
<dbReference type="PANTHER" id="PTHR42723:SF1">
    <property type="entry name" value="CHLOROPHYLL SYNTHASE, CHLOROPLASTIC"/>
    <property type="match status" value="1"/>
</dbReference>
<dbReference type="InterPro" id="IPR000537">
    <property type="entry name" value="UbiA_prenyltransferase"/>
</dbReference>
<feature type="transmembrane region" description="Helical" evidence="6">
    <location>
        <begin position="211"/>
        <end position="231"/>
    </location>
</feature>
<gene>
    <name evidence="7" type="ORF">B1R32_1292</name>
</gene>
<dbReference type="Pfam" id="PF01040">
    <property type="entry name" value="UbiA"/>
    <property type="match status" value="1"/>
</dbReference>
<dbReference type="InParanoid" id="A0A2S8SP24"/>
<keyword evidence="4 6" id="KW-1133">Transmembrane helix</keyword>
<keyword evidence="5 6" id="KW-0472">Membrane</keyword>
<organism evidence="7 8">
    <name type="scientific">Abditibacterium utsteinense</name>
    <dbReference type="NCBI Taxonomy" id="1960156"/>
    <lineage>
        <taxon>Bacteria</taxon>
        <taxon>Pseudomonadati</taxon>
        <taxon>Abditibacteriota</taxon>
        <taxon>Abditibacteriia</taxon>
        <taxon>Abditibacteriales</taxon>
        <taxon>Abditibacteriaceae</taxon>
        <taxon>Abditibacterium</taxon>
    </lineage>
</organism>
<evidence type="ECO:0000256" key="6">
    <source>
        <dbReference type="SAM" id="Phobius"/>
    </source>
</evidence>
<evidence type="ECO:0000256" key="2">
    <source>
        <dbReference type="ARBA" id="ARBA00022475"/>
    </source>
</evidence>
<dbReference type="GO" id="GO:0016020">
    <property type="term" value="C:membrane"/>
    <property type="evidence" value="ECO:0007669"/>
    <property type="project" value="UniProtKB-SubCell"/>
</dbReference>
<keyword evidence="2" id="KW-1003">Cell membrane</keyword>
<dbReference type="AlphaFoldDB" id="A0A2S8SP24"/>
<evidence type="ECO:0000313" key="8">
    <source>
        <dbReference type="Proteomes" id="UP000237684"/>
    </source>
</evidence>
<evidence type="ECO:0000256" key="3">
    <source>
        <dbReference type="ARBA" id="ARBA00022692"/>
    </source>
</evidence>
<keyword evidence="3 6" id="KW-0812">Transmembrane</keyword>
<evidence type="ECO:0000256" key="1">
    <source>
        <dbReference type="ARBA" id="ARBA00004141"/>
    </source>
</evidence>
<feature type="transmembrane region" description="Helical" evidence="6">
    <location>
        <begin position="287"/>
        <end position="304"/>
    </location>
</feature>
<reference evidence="7 8" key="1">
    <citation type="journal article" date="2018" name="Syst. Appl. Microbiol.">
        <title>Abditibacterium utsteinense sp. nov., the first cultivated member of candidate phylum FBP, isolated from ice-free Antarctic soil samples.</title>
        <authorList>
            <person name="Tahon G."/>
            <person name="Tytgat B."/>
            <person name="Lebbe L."/>
            <person name="Carlier A."/>
            <person name="Willems A."/>
        </authorList>
    </citation>
    <scope>NUCLEOTIDE SEQUENCE [LARGE SCALE GENOMIC DNA]</scope>
    <source>
        <strain evidence="7 8">LMG 29911</strain>
    </source>
</reference>